<dbReference type="RefSeq" id="WP_138592547.1">
    <property type="nucleotide sequence ID" value="NZ_PNBW01000047.1"/>
</dbReference>
<dbReference type="CDD" id="cd05398">
    <property type="entry name" value="NT_ClassII-CCAase"/>
    <property type="match status" value="1"/>
</dbReference>
<dbReference type="GO" id="GO:0004810">
    <property type="term" value="F:CCA tRNA nucleotidyltransferase activity"/>
    <property type="evidence" value="ECO:0007669"/>
    <property type="project" value="InterPro"/>
</dbReference>
<evidence type="ECO:0000256" key="6">
    <source>
        <dbReference type="ARBA" id="ARBA00022741"/>
    </source>
</evidence>
<dbReference type="Proteomes" id="UP000307164">
    <property type="component" value="Unassembled WGS sequence"/>
</dbReference>
<keyword evidence="5" id="KW-0479">Metal-binding</keyword>
<dbReference type="Pfam" id="PF12627">
    <property type="entry name" value="PolyA_pol_RNAbd"/>
    <property type="match status" value="1"/>
</dbReference>
<dbReference type="AlphaFoldDB" id="A0A5S3V6M2"/>
<keyword evidence="16" id="KW-1185">Reference proteome</keyword>
<evidence type="ECO:0000313" key="14">
    <source>
        <dbReference type="EMBL" id="TMO67177.1"/>
    </source>
</evidence>
<evidence type="ECO:0000256" key="7">
    <source>
        <dbReference type="ARBA" id="ARBA00022800"/>
    </source>
</evidence>
<dbReference type="InterPro" id="IPR043519">
    <property type="entry name" value="NT_sf"/>
</dbReference>
<evidence type="ECO:0000256" key="4">
    <source>
        <dbReference type="ARBA" id="ARBA00022695"/>
    </source>
</evidence>
<reference evidence="16 17" key="2">
    <citation type="submission" date="2019-06" db="EMBL/GenBank/DDBJ databases">
        <title>Co-occurence of chitin degradation, pigmentation and bioactivity in marine Pseudoalteromonas.</title>
        <authorList>
            <person name="Sonnenschein E.C."/>
            <person name="Bech P.K."/>
        </authorList>
    </citation>
    <scope>NUCLEOTIDE SEQUENCE [LARGE SCALE GENOMIC DNA]</scope>
    <source>
        <strain evidence="17">S3790</strain>
        <strain evidence="15 16">S3895</strain>
    </source>
</reference>
<evidence type="ECO:0000256" key="1">
    <source>
        <dbReference type="ARBA" id="ARBA00001946"/>
    </source>
</evidence>
<keyword evidence="2 11" id="KW-0808">Transferase</keyword>
<feature type="domain" description="Poly A polymerase head" evidence="12">
    <location>
        <begin position="3"/>
        <end position="122"/>
    </location>
</feature>
<dbReference type="GO" id="GO:0001680">
    <property type="term" value="P:tRNA 3'-terminal CCA addition"/>
    <property type="evidence" value="ECO:0007669"/>
    <property type="project" value="InterPro"/>
</dbReference>
<keyword evidence="8" id="KW-0067">ATP-binding</keyword>
<evidence type="ECO:0000259" key="12">
    <source>
        <dbReference type="Pfam" id="PF01743"/>
    </source>
</evidence>
<dbReference type="PIRSF" id="PIRSF000813">
    <property type="entry name" value="CCA_bact"/>
    <property type="match status" value="1"/>
</dbReference>
<evidence type="ECO:0000256" key="2">
    <source>
        <dbReference type="ARBA" id="ARBA00022679"/>
    </source>
</evidence>
<dbReference type="OrthoDB" id="9805698at2"/>
<dbReference type="InterPro" id="IPR002646">
    <property type="entry name" value="PolA_pol_head_dom"/>
</dbReference>
<keyword evidence="3" id="KW-0819">tRNA processing</keyword>
<keyword evidence="4" id="KW-0548">Nucleotidyltransferase</keyword>
<comment type="cofactor">
    <cofactor evidence="1">
        <name>Mg(2+)</name>
        <dbReference type="ChEBI" id="CHEBI:18420"/>
    </cofactor>
</comment>
<gene>
    <name evidence="14" type="ORF">CWC19_14575</name>
    <name evidence="15" type="ORF">CWC20_10085</name>
</gene>
<accession>A0A5S3V6M2</accession>
<dbReference type="EMBL" id="PNBW01000047">
    <property type="protein sequence ID" value="TMO74576.1"/>
    <property type="molecule type" value="Genomic_DNA"/>
</dbReference>
<keyword evidence="6" id="KW-0547">Nucleotide-binding</keyword>
<dbReference type="GO" id="GO:0005524">
    <property type="term" value="F:ATP binding"/>
    <property type="evidence" value="ECO:0007669"/>
    <property type="project" value="UniProtKB-KW"/>
</dbReference>
<evidence type="ECO:0000313" key="16">
    <source>
        <dbReference type="Proteomes" id="UP000307164"/>
    </source>
</evidence>
<dbReference type="SUPFAM" id="SSF81891">
    <property type="entry name" value="Poly A polymerase C-terminal region-like"/>
    <property type="match status" value="1"/>
</dbReference>
<evidence type="ECO:0000313" key="15">
    <source>
        <dbReference type="EMBL" id="TMO74576.1"/>
    </source>
</evidence>
<evidence type="ECO:0000313" key="17">
    <source>
        <dbReference type="Proteomes" id="UP000307217"/>
    </source>
</evidence>
<evidence type="ECO:0000256" key="8">
    <source>
        <dbReference type="ARBA" id="ARBA00022840"/>
    </source>
</evidence>
<evidence type="ECO:0000259" key="13">
    <source>
        <dbReference type="Pfam" id="PF12627"/>
    </source>
</evidence>
<dbReference type="GO" id="GO:0042245">
    <property type="term" value="P:RNA repair"/>
    <property type="evidence" value="ECO:0007669"/>
    <property type="project" value="UniProtKB-KW"/>
</dbReference>
<dbReference type="GO" id="GO:0003723">
    <property type="term" value="F:RNA binding"/>
    <property type="evidence" value="ECO:0007669"/>
    <property type="project" value="UniProtKB-KW"/>
</dbReference>
<evidence type="ECO:0000256" key="11">
    <source>
        <dbReference type="RuleBase" id="RU003953"/>
    </source>
</evidence>
<reference evidence="16 17" key="1">
    <citation type="submission" date="2018-01" db="EMBL/GenBank/DDBJ databases">
        <authorList>
            <person name="Paulsen S."/>
            <person name="Gram L.K."/>
        </authorList>
    </citation>
    <scope>NUCLEOTIDE SEQUENCE [LARGE SCALE GENOMIC DNA]</scope>
    <source>
        <strain evidence="14 17">S3790</strain>
        <strain evidence="15 16">S3895</strain>
    </source>
</reference>
<evidence type="ECO:0000256" key="5">
    <source>
        <dbReference type="ARBA" id="ARBA00022723"/>
    </source>
</evidence>
<dbReference type="Gene3D" id="3.30.460.10">
    <property type="entry name" value="Beta Polymerase, domain 2"/>
    <property type="match status" value="1"/>
</dbReference>
<sequence length="370" mass="41764">MKVYLVGGAVRDALLGRPIVERDYVVVGSTPAKMIALGYKQVGNDFPVFLHPVSQDEYALARTERKNGQGYGGFICDFEPTITLEQDLYRRDLTVNAIAQADNGTLIDPYNGQQDLNNKILRHVGPAFCEDPLRVLRVARFAARYHHLGFCIADETMVLMKNMVQQGELKTLTQERVWLEIEKSLGDGSIEVFTTVLSHLNALNDVQPLLVQWSDDAHQKLNAQLTQVPKSAPNYKVILFCLWLQHACVTELTGIEQTLKIPSKYAVALRDYCEHATTLMTSPSPNDLLKLFNSIDLWRRPARFELLIDIMRFTVGFKKSQSEKLKKIAQETRSISAQAIITKGFRGAQIKEQLTNERLSLITLLVNLHP</sequence>
<dbReference type="EMBL" id="PNBX01000062">
    <property type="protein sequence ID" value="TMO67177.1"/>
    <property type="molecule type" value="Genomic_DNA"/>
</dbReference>
<keyword evidence="7" id="KW-0692">RNA repair</keyword>
<feature type="domain" description="tRNA nucleotidyltransferase/poly(A) polymerase RNA and SrmB- binding" evidence="13">
    <location>
        <begin position="149"/>
        <end position="210"/>
    </location>
</feature>
<evidence type="ECO:0000256" key="9">
    <source>
        <dbReference type="ARBA" id="ARBA00022842"/>
    </source>
</evidence>
<evidence type="ECO:0000256" key="10">
    <source>
        <dbReference type="ARBA" id="ARBA00022884"/>
    </source>
</evidence>
<protein>
    <submittedName>
        <fullName evidence="14">tRNA nucleotidyltransferase</fullName>
    </submittedName>
</protein>
<dbReference type="PANTHER" id="PTHR47545">
    <property type="entry name" value="MULTIFUNCTIONAL CCA PROTEIN"/>
    <property type="match status" value="1"/>
</dbReference>
<comment type="similarity">
    <text evidence="11">Belongs to the tRNA nucleotidyltransferase/poly(A) polymerase family.</text>
</comment>
<keyword evidence="9" id="KW-0460">Magnesium</keyword>
<name>A0A5S3V6M2_9GAMM</name>
<organism evidence="14 17">
    <name type="scientific">Pseudoalteromonas aurantia</name>
    <dbReference type="NCBI Taxonomy" id="43654"/>
    <lineage>
        <taxon>Bacteria</taxon>
        <taxon>Pseudomonadati</taxon>
        <taxon>Pseudomonadota</taxon>
        <taxon>Gammaproteobacteria</taxon>
        <taxon>Alteromonadales</taxon>
        <taxon>Pseudoalteromonadaceae</taxon>
        <taxon>Pseudoalteromonas</taxon>
    </lineage>
</organism>
<dbReference type="GO" id="GO:0046872">
    <property type="term" value="F:metal ion binding"/>
    <property type="evidence" value="ECO:0007669"/>
    <property type="project" value="UniProtKB-KW"/>
</dbReference>
<dbReference type="InterPro" id="IPR032828">
    <property type="entry name" value="PolyA_RNA-bd"/>
</dbReference>
<proteinExistence type="inferred from homology"/>
<dbReference type="Pfam" id="PF01743">
    <property type="entry name" value="PolyA_pol"/>
    <property type="match status" value="1"/>
</dbReference>
<evidence type="ECO:0000256" key="3">
    <source>
        <dbReference type="ARBA" id="ARBA00022694"/>
    </source>
</evidence>
<dbReference type="SUPFAM" id="SSF81301">
    <property type="entry name" value="Nucleotidyltransferase"/>
    <property type="match status" value="1"/>
</dbReference>
<keyword evidence="10 11" id="KW-0694">RNA-binding</keyword>
<dbReference type="Proteomes" id="UP000307217">
    <property type="component" value="Unassembled WGS sequence"/>
</dbReference>
<dbReference type="PANTHER" id="PTHR47545:SF1">
    <property type="entry name" value="MULTIFUNCTIONAL CCA PROTEIN"/>
    <property type="match status" value="1"/>
</dbReference>
<dbReference type="InterPro" id="IPR012006">
    <property type="entry name" value="CCA_bact"/>
</dbReference>
<dbReference type="InterPro" id="IPR050124">
    <property type="entry name" value="tRNA_CCA-adding_enzyme"/>
</dbReference>
<dbReference type="Gene3D" id="1.10.3090.10">
    <property type="entry name" value="cca-adding enzyme, domain 2"/>
    <property type="match status" value="1"/>
</dbReference>
<reference evidence="14" key="3">
    <citation type="submission" date="2019-09" db="EMBL/GenBank/DDBJ databases">
        <title>Co-occurence of chitin degradation, pigmentation and bioactivity in marine Pseudoalteromonas.</title>
        <authorList>
            <person name="Sonnenschein E.C."/>
            <person name="Bech P.K."/>
        </authorList>
    </citation>
    <scope>NUCLEOTIDE SEQUENCE</scope>
    <source>
        <strain evidence="14">S3790</strain>
    </source>
</reference>
<comment type="caution">
    <text evidence="14">The sequence shown here is derived from an EMBL/GenBank/DDBJ whole genome shotgun (WGS) entry which is preliminary data.</text>
</comment>